<dbReference type="PANTHER" id="PTHR46577:SF1">
    <property type="entry name" value="HTH-TYPE TRANSCRIPTIONAL REGULATORY PROTEIN GABR"/>
    <property type="match status" value="1"/>
</dbReference>
<dbReference type="Gene3D" id="1.10.10.10">
    <property type="entry name" value="Winged helix-like DNA-binding domain superfamily/Winged helix DNA-binding domain"/>
    <property type="match status" value="1"/>
</dbReference>
<keyword evidence="3" id="KW-0805">Transcription regulation</keyword>
<name>A0AAQ1GK84_9BURK</name>
<dbReference type="CDD" id="cd00609">
    <property type="entry name" value="AAT_like"/>
    <property type="match status" value="1"/>
</dbReference>
<dbReference type="RefSeq" id="WP_074986137.1">
    <property type="nucleotide sequence ID" value="NZ_CADFGN010000014.1"/>
</dbReference>
<sequence length="504" mass="55746">MQCDEHELMWRQLLSSPAQGGTLLQARLRTALVGAILDGRLPPGLKLPSGRDLAVLAGVSRNTVVLVYERLVSDGYLEARARDGFYVCSAIDRADVAHVGGAQASGRPDWQARTARLQESFRWLDRPSGWEKFRYPFVYGQFDPSLFPLAHWRECSRRALEVAAVEHWAQDSTGGDAAALVDQLIRRVLPRRGIAATPDQILLTLGTQHGLYLLADLFAREGTRIGVEDPGYMDARNIFAHRRAQIVPLPVDAQGVACTPALAECDYVYCTPSHQCPTGVTMSTERRLALLDHATRHDQIIIEDDYDPETQYLGQPLPALKAIDKSDRVIYLSSLSKLLSPGLRIGYIVAPASVIERLRVIRRLMVRQVPGNNQIAAALFIEHGHYDRLLTQTRQTLGARAGAVGDALRRHLPDACFEPPRGGSALWLRLPGHPDLAALRAAAIAEKLIYDPGEPFFHGAMTQPHLRLGFSSIPLERIEPGVQTLARLVRQCMRRAGARATMQT</sequence>
<evidence type="ECO:0000256" key="2">
    <source>
        <dbReference type="ARBA" id="ARBA00022898"/>
    </source>
</evidence>
<organism evidence="7 8">
    <name type="scientific">Paraburkholderia tropica</name>
    <dbReference type="NCBI Taxonomy" id="92647"/>
    <lineage>
        <taxon>Bacteria</taxon>
        <taxon>Pseudomonadati</taxon>
        <taxon>Pseudomonadota</taxon>
        <taxon>Betaproteobacteria</taxon>
        <taxon>Burkholderiales</taxon>
        <taxon>Burkholderiaceae</taxon>
        <taxon>Paraburkholderia</taxon>
    </lineage>
</organism>
<dbReference type="InterPro" id="IPR036388">
    <property type="entry name" value="WH-like_DNA-bd_sf"/>
</dbReference>
<dbReference type="SUPFAM" id="SSF53383">
    <property type="entry name" value="PLP-dependent transferases"/>
    <property type="match status" value="1"/>
</dbReference>
<dbReference type="InterPro" id="IPR004839">
    <property type="entry name" value="Aminotransferase_I/II_large"/>
</dbReference>
<reference evidence="7 8" key="1">
    <citation type="submission" date="2016-10" db="EMBL/GenBank/DDBJ databases">
        <authorList>
            <person name="Varghese N."/>
            <person name="Submissions S."/>
        </authorList>
    </citation>
    <scope>NUCLEOTIDE SEQUENCE [LARGE SCALE GENOMIC DNA]</scope>
    <source>
        <strain evidence="7 8">LMG 22274</strain>
    </source>
</reference>
<keyword evidence="4" id="KW-0238">DNA-binding</keyword>
<dbReference type="Proteomes" id="UP000183529">
    <property type="component" value="Unassembled WGS sequence"/>
</dbReference>
<evidence type="ECO:0000313" key="7">
    <source>
        <dbReference type="EMBL" id="SEK07853.1"/>
    </source>
</evidence>
<evidence type="ECO:0000313" key="8">
    <source>
        <dbReference type="Proteomes" id="UP000183529"/>
    </source>
</evidence>
<keyword evidence="2" id="KW-0663">Pyridoxal phosphate</keyword>
<proteinExistence type="inferred from homology"/>
<dbReference type="CDD" id="cd07377">
    <property type="entry name" value="WHTH_GntR"/>
    <property type="match status" value="1"/>
</dbReference>
<dbReference type="Pfam" id="PF00392">
    <property type="entry name" value="GntR"/>
    <property type="match status" value="1"/>
</dbReference>
<dbReference type="InterPro" id="IPR036390">
    <property type="entry name" value="WH_DNA-bd_sf"/>
</dbReference>
<evidence type="ECO:0000259" key="6">
    <source>
        <dbReference type="PROSITE" id="PS50949"/>
    </source>
</evidence>
<keyword evidence="5" id="KW-0804">Transcription</keyword>
<dbReference type="PANTHER" id="PTHR46577">
    <property type="entry name" value="HTH-TYPE TRANSCRIPTIONAL REGULATORY PROTEIN GABR"/>
    <property type="match status" value="1"/>
</dbReference>
<comment type="caution">
    <text evidence="7">The sequence shown here is derived from an EMBL/GenBank/DDBJ whole genome shotgun (WGS) entry which is preliminary data.</text>
</comment>
<dbReference type="InterPro" id="IPR015421">
    <property type="entry name" value="PyrdxlP-dep_Trfase_major"/>
</dbReference>
<evidence type="ECO:0000256" key="3">
    <source>
        <dbReference type="ARBA" id="ARBA00023015"/>
    </source>
</evidence>
<accession>A0AAQ1GK84</accession>
<dbReference type="AlphaFoldDB" id="A0AAQ1GK84"/>
<dbReference type="InterPro" id="IPR051446">
    <property type="entry name" value="HTH_trans_reg/aminotransferase"/>
</dbReference>
<dbReference type="GO" id="GO:0003700">
    <property type="term" value="F:DNA-binding transcription factor activity"/>
    <property type="evidence" value="ECO:0007669"/>
    <property type="project" value="InterPro"/>
</dbReference>
<dbReference type="SUPFAM" id="SSF46785">
    <property type="entry name" value="Winged helix' DNA-binding domain"/>
    <property type="match status" value="1"/>
</dbReference>
<dbReference type="SMART" id="SM00345">
    <property type="entry name" value="HTH_GNTR"/>
    <property type="match status" value="1"/>
</dbReference>
<comment type="similarity">
    <text evidence="1">In the C-terminal section; belongs to the class-I pyridoxal-phosphate-dependent aminotransferase family.</text>
</comment>
<dbReference type="GO" id="GO:0003677">
    <property type="term" value="F:DNA binding"/>
    <property type="evidence" value="ECO:0007669"/>
    <property type="project" value="UniProtKB-KW"/>
</dbReference>
<dbReference type="GO" id="GO:0030170">
    <property type="term" value="F:pyridoxal phosphate binding"/>
    <property type="evidence" value="ECO:0007669"/>
    <property type="project" value="InterPro"/>
</dbReference>
<evidence type="ECO:0000256" key="4">
    <source>
        <dbReference type="ARBA" id="ARBA00023125"/>
    </source>
</evidence>
<evidence type="ECO:0000256" key="1">
    <source>
        <dbReference type="ARBA" id="ARBA00005384"/>
    </source>
</evidence>
<gene>
    <name evidence="7" type="ORF">SAMN05216550_11689</name>
</gene>
<dbReference type="Pfam" id="PF00155">
    <property type="entry name" value="Aminotran_1_2"/>
    <property type="match status" value="1"/>
</dbReference>
<dbReference type="Gene3D" id="3.40.640.10">
    <property type="entry name" value="Type I PLP-dependent aspartate aminotransferase-like (Major domain)"/>
    <property type="match status" value="1"/>
</dbReference>
<dbReference type="InterPro" id="IPR015424">
    <property type="entry name" value="PyrdxlP-dep_Trfase"/>
</dbReference>
<dbReference type="PROSITE" id="PS50949">
    <property type="entry name" value="HTH_GNTR"/>
    <property type="match status" value="1"/>
</dbReference>
<dbReference type="InterPro" id="IPR000524">
    <property type="entry name" value="Tscrpt_reg_HTH_GntR"/>
</dbReference>
<feature type="domain" description="HTH gntR-type" evidence="6">
    <location>
        <begin position="22"/>
        <end position="90"/>
    </location>
</feature>
<dbReference type="EMBL" id="FNZM01000016">
    <property type="protein sequence ID" value="SEK07853.1"/>
    <property type="molecule type" value="Genomic_DNA"/>
</dbReference>
<evidence type="ECO:0000256" key="5">
    <source>
        <dbReference type="ARBA" id="ARBA00023163"/>
    </source>
</evidence>
<protein>
    <submittedName>
        <fullName evidence="7">Transcriptional regulator, GntR family</fullName>
    </submittedName>
</protein>